<dbReference type="Proteomes" id="UP000596661">
    <property type="component" value="Chromosome 2"/>
</dbReference>
<organism evidence="1 2">
    <name type="scientific">Cannabis sativa</name>
    <name type="common">Hemp</name>
    <name type="synonym">Marijuana</name>
    <dbReference type="NCBI Taxonomy" id="3483"/>
    <lineage>
        <taxon>Eukaryota</taxon>
        <taxon>Viridiplantae</taxon>
        <taxon>Streptophyta</taxon>
        <taxon>Embryophyta</taxon>
        <taxon>Tracheophyta</taxon>
        <taxon>Spermatophyta</taxon>
        <taxon>Magnoliopsida</taxon>
        <taxon>eudicotyledons</taxon>
        <taxon>Gunneridae</taxon>
        <taxon>Pentapetalae</taxon>
        <taxon>rosids</taxon>
        <taxon>fabids</taxon>
        <taxon>Rosales</taxon>
        <taxon>Cannabaceae</taxon>
        <taxon>Cannabis</taxon>
    </lineage>
</organism>
<protein>
    <recommendedName>
        <fullName evidence="3">DUF4283 domain-containing protein</fullName>
    </recommendedName>
</protein>
<accession>A0A803P1T7</accession>
<evidence type="ECO:0008006" key="3">
    <source>
        <dbReference type="Google" id="ProtNLM"/>
    </source>
</evidence>
<name>A0A803P1T7_CANSA</name>
<evidence type="ECO:0000313" key="2">
    <source>
        <dbReference type="Proteomes" id="UP000596661"/>
    </source>
</evidence>
<dbReference type="AlphaFoldDB" id="A0A803P1T7"/>
<keyword evidence="2" id="KW-1185">Reference proteome</keyword>
<proteinExistence type="predicted"/>
<dbReference type="EMBL" id="UZAU01000126">
    <property type="status" value="NOT_ANNOTATED_CDS"/>
    <property type="molecule type" value="Genomic_DNA"/>
</dbReference>
<dbReference type="EnsemblPlants" id="evm.model.02.609">
    <property type="protein sequence ID" value="cds.evm.model.02.609"/>
    <property type="gene ID" value="evm.TU.02.609"/>
</dbReference>
<reference evidence="1" key="2">
    <citation type="submission" date="2021-03" db="UniProtKB">
        <authorList>
            <consortium name="EnsemblPlants"/>
        </authorList>
    </citation>
    <scope>IDENTIFICATION</scope>
</reference>
<evidence type="ECO:0000313" key="1">
    <source>
        <dbReference type="EnsemblPlants" id="cds.evm.model.02.609"/>
    </source>
</evidence>
<reference evidence="1" key="1">
    <citation type="submission" date="2018-11" db="EMBL/GenBank/DDBJ databases">
        <authorList>
            <person name="Grassa J C."/>
        </authorList>
    </citation>
    <scope>NUCLEOTIDE SEQUENCE [LARGE SCALE GENOMIC DNA]</scope>
</reference>
<sequence>MAPPELKLLISEHFTGCLTYWGSNRFKDIKTKFEALKLIWRGKNNLCSRSIEEDYFKSINEGKSPLCFEMDINETVDDDSTQNLVFETQANTIIEVLRKENIIPQPPPSEVDNPFASTVVANASDVTTLAKRRKLGNHNHPNQQMTDLMSDYEDVLPKHWGKDDDEVLSTPIDVIIMAIGDTQSEDDVLLLTGPHKGYRFFGVYYGFMMCDADMEDYGSEYSMRSLEEQDADIENQYYNSKGLQCCADIAVAADPRALCPGQGQLTLVAMEGVRSSTLMVVLALHDLGGAFIAAIFPNTGKLHFNLNSLPVVPSDFSSLVFSSLLHFSSLINQPHLLSPLALDNTKLGNLIPSAPPWTIICPTKLGVPYFIVRIPRFVLGATATSICIIAYPDMKHLTLHFDFPWENIVPDRFLYKREEPSAFLAVQLLTTRHFNPEAFKKRLKEMWPERFSINVLEKEPNFFIRNLDVLGIAETEMLTSTPFWIQVSRIPSSNAFGSCYKTGEVLGRFIEVDTVHLLKKHGVPIFEVELKSMLRTAASVSGFHFQVAPSSPIVAAPTITNANFSDATGHTVPVSQAFATIMADLNANQPLTFAVGSSSSPYHSFHFRHYKPKAPKD</sequence>
<dbReference type="Gramene" id="evm.model.02.609">
    <property type="protein sequence ID" value="cds.evm.model.02.609"/>
    <property type="gene ID" value="evm.TU.02.609"/>
</dbReference>